<name>A0A738JJ43_SALER</name>
<evidence type="ECO:0000256" key="1">
    <source>
        <dbReference type="ARBA" id="ARBA00009437"/>
    </source>
</evidence>
<dbReference type="PANTHER" id="PTHR30346:SF28">
    <property type="entry name" value="HTH-TYPE TRANSCRIPTIONAL REGULATOR CYNR"/>
    <property type="match status" value="1"/>
</dbReference>
<dbReference type="PANTHER" id="PTHR30346">
    <property type="entry name" value="TRANSCRIPTIONAL DUAL REGULATOR HCAR-RELATED"/>
    <property type="match status" value="1"/>
</dbReference>
<reference evidence="6" key="2">
    <citation type="submission" date="2018-07" db="EMBL/GenBank/DDBJ databases">
        <authorList>
            <consortium name="NCBI Pathogen Detection Project"/>
        </authorList>
    </citation>
    <scope>NUCLEOTIDE SEQUENCE</scope>
    <source>
        <strain evidence="6">15-5622</strain>
    </source>
</reference>
<comment type="caution">
    <text evidence="6">The sequence shown here is derived from an EMBL/GenBank/DDBJ whole genome shotgun (WGS) entry which is preliminary data.</text>
</comment>
<comment type="similarity">
    <text evidence="1">Belongs to the LysR transcriptional regulatory family.</text>
</comment>
<proteinExistence type="inferred from homology"/>
<evidence type="ECO:0000313" key="6">
    <source>
        <dbReference type="EMBL" id="HAE8927263.1"/>
    </source>
</evidence>
<keyword evidence="3" id="KW-0238">DNA-binding</keyword>
<sequence>MNIKQLHSFLILCDELHYGRAASRLFITQPSLSQQIKQLES</sequence>
<dbReference type="Gene3D" id="1.10.10.10">
    <property type="entry name" value="Winged helix-like DNA-binding domain superfamily/Winged helix DNA-binding domain"/>
    <property type="match status" value="1"/>
</dbReference>
<evidence type="ECO:0000256" key="3">
    <source>
        <dbReference type="ARBA" id="ARBA00023125"/>
    </source>
</evidence>
<keyword evidence="4" id="KW-0804">Transcription</keyword>
<dbReference type="Pfam" id="PF00126">
    <property type="entry name" value="HTH_1"/>
    <property type="match status" value="1"/>
</dbReference>
<dbReference type="GO" id="GO:0032993">
    <property type="term" value="C:protein-DNA complex"/>
    <property type="evidence" value="ECO:0007669"/>
    <property type="project" value="TreeGrafter"/>
</dbReference>
<dbReference type="EMBL" id="DAATLT010000025">
    <property type="protein sequence ID" value="HAE8927263.1"/>
    <property type="molecule type" value="Genomic_DNA"/>
</dbReference>
<dbReference type="GO" id="GO:0003700">
    <property type="term" value="F:DNA-binding transcription factor activity"/>
    <property type="evidence" value="ECO:0007669"/>
    <property type="project" value="InterPro"/>
</dbReference>
<accession>A0A738JJ43</accession>
<evidence type="ECO:0000256" key="4">
    <source>
        <dbReference type="ARBA" id="ARBA00023163"/>
    </source>
</evidence>
<organism evidence="6">
    <name type="scientific">Salmonella enterica</name>
    <name type="common">Salmonella choleraesuis</name>
    <dbReference type="NCBI Taxonomy" id="28901"/>
    <lineage>
        <taxon>Bacteria</taxon>
        <taxon>Pseudomonadati</taxon>
        <taxon>Pseudomonadota</taxon>
        <taxon>Gammaproteobacteria</taxon>
        <taxon>Enterobacterales</taxon>
        <taxon>Enterobacteriaceae</taxon>
        <taxon>Salmonella</taxon>
    </lineage>
</organism>
<protein>
    <submittedName>
        <fullName evidence="6">LysR family transcriptional regulator</fullName>
    </submittedName>
</protein>
<feature type="domain" description="HTH lysR-type" evidence="5">
    <location>
        <begin position="1"/>
        <end position="41"/>
    </location>
</feature>
<gene>
    <name evidence="6" type="ORF">G4X61_002665</name>
</gene>
<evidence type="ECO:0000259" key="5">
    <source>
        <dbReference type="PROSITE" id="PS50931"/>
    </source>
</evidence>
<feature type="non-terminal residue" evidence="6">
    <location>
        <position position="41"/>
    </location>
</feature>
<dbReference type="AlphaFoldDB" id="A0A738JJ43"/>
<dbReference type="PROSITE" id="PS50931">
    <property type="entry name" value="HTH_LYSR"/>
    <property type="match status" value="1"/>
</dbReference>
<dbReference type="InterPro" id="IPR036388">
    <property type="entry name" value="WH-like_DNA-bd_sf"/>
</dbReference>
<keyword evidence="2" id="KW-0805">Transcription regulation</keyword>
<evidence type="ECO:0000256" key="2">
    <source>
        <dbReference type="ARBA" id="ARBA00023015"/>
    </source>
</evidence>
<reference evidence="6" key="1">
    <citation type="journal article" date="2018" name="Genome Biol.">
        <title>SKESA: strategic k-mer extension for scrupulous assemblies.</title>
        <authorList>
            <person name="Souvorov A."/>
            <person name="Agarwala R."/>
            <person name="Lipman D.J."/>
        </authorList>
    </citation>
    <scope>NUCLEOTIDE SEQUENCE</scope>
    <source>
        <strain evidence="6">15-5622</strain>
    </source>
</reference>
<dbReference type="InterPro" id="IPR000847">
    <property type="entry name" value="LysR_HTH_N"/>
</dbReference>
<dbReference type="PRINTS" id="PR00039">
    <property type="entry name" value="HTHLYSR"/>
</dbReference>
<dbReference type="SUPFAM" id="SSF46785">
    <property type="entry name" value="Winged helix' DNA-binding domain"/>
    <property type="match status" value="1"/>
</dbReference>
<dbReference type="InterPro" id="IPR036390">
    <property type="entry name" value="WH_DNA-bd_sf"/>
</dbReference>
<dbReference type="GO" id="GO:0003677">
    <property type="term" value="F:DNA binding"/>
    <property type="evidence" value="ECO:0007669"/>
    <property type="project" value="UniProtKB-KW"/>
</dbReference>